<dbReference type="KEGG" id="tim:GMBLW1_04080"/>
<organism evidence="1">
    <name type="scientific">Tuwongella immobilis</name>
    <dbReference type="NCBI Taxonomy" id="692036"/>
    <lineage>
        <taxon>Bacteria</taxon>
        <taxon>Pseudomonadati</taxon>
        <taxon>Planctomycetota</taxon>
        <taxon>Planctomycetia</taxon>
        <taxon>Gemmatales</taxon>
        <taxon>Gemmataceae</taxon>
        <taxon>Tuwongella</taxon>
    </lineage>
</organism>
<dbReference type="Pfam" id="PF12006">
    <property type="entry name" value="DUF3500"/>
    <property type="match status" value="1"/>
</dbReference>
<keyword evidence="2" id="KW-1185">Reference proteome</keyword>
<dbReference type="PROSITE" id="PS51318">
    <property type="entry name" value="TAT"/>
    <property type="match status" value="1"/>
</dbReference>
<dbReference type="AlphaFoldDB" id="A0A6C2YRP1"/>
<evidence type="ECO:0000313" key="2">
    <source>
        <dbReference type="Proteomes" id="UP000464378"/>
    </source>
</evidence>
<dbReference type="Proteomes" id="UP000464378">
    <property type="component" value="Chromosome"/>
</dbReference>
<dbReference type="EMBL" id="LR593887">
    <property type="protein sequence ID" value="VTS04472.1"/>
    <property type="molecule type" value="Genomic_DNA"/>
</dbReference>
<evidence type="ECO:0000313" key="1">
    <source>
        <dbReference type="EMBL" id="VIP03552.1"/>
    </source>
</evidence>
<evidence type="ECO:0008006" key="3">
    <source>
        <dbReference type="Google" id="ProtNLM"/>
    </source>
</evidence>
<dbReference type="InterPro" id="IPR021889">
    <property type="entry name" value="DUF3500"/>
</dbReference>
<protein>
    <recommendedName>
        <fullName evidence="3">DUF3500 domain-containing protein</fullName>
    </recommendedName>
</protein>
<accession>A0A6C2YRP1</accession>
<dbReference type="InterPro" id="IPR006311">
    <property type="entry name" value="TAT_signal"/>
</dbReference>
<sequence>MSTPSPDRREFLKWVGAASVGAPLLGAGTSIAAPTPTSTAETAVKALYDSLTDAQRAKIAFDWNHKDPNRGLLRTFVSNNWQITPFRVKSDFYTAKQQAIIHDIFKGLINPEWYSKFMKQLKDDSGGKPWGAEQSIAIFGKPGDAQFEFVLTGRHQTLRADGNTEAHVAFGGPIFYGHAAENFNEAKDHPGNVFWEQAKLANGVYQLLDDKQRKRALLPESPDESEVAFQGKSKPIAGLPVGELSGDVKKAMQKVLAALIEPFRAEDRDEAMAALTKQGGLDATRLSFFADEDIGDDQVWDNWRLEGPSFVWYYRGSPHVHVWVNVADDDSVKLNARG</sequence>
<dbReference type="EMBL" id="LR586016">
    <property type="protein sequence ID" value="VIP03552.1"/>
    <property type="molecule type" value="Genomic_DNA"/>
</dbReference>
<gene>
    <name evidence="1" type="ORF">GMBLW1_04080</name>
</gene>
<dbReference type="InParanoid" id="A0A6C2YRP1"/>
<reference evidence="1" key="1">
    <citation type="submission" date="2019-04" db="EMBL/GenBank/DDBJ databases">
        <authorList>
            <consortium name="Science for Life Laboratories"/>
        </authorList>
    </citation>
    <scope>NUCLEOTIDE SEQUENCE</scope>
    <source>
        <strain evidence="1">MBLW1</strain>
    </source>
</reference>
<proteinExistence type="predicted"/>
<dbReference type="RefSeq" id="WP_162658689.1">
    <property type="nucleotide sequence ID" value="NZ_LR593887.1"/>
</dbReference>
<name>A0A6C2YRP1_9BACT</name>